<keyword evidence="1" id="KW-1133">Transmembrane helix</keyword>
<organism evidence="2 3">
    <name type="scientific">Acinetobacter geminorum</name>
    <dbReference type="NCBI Taxonomy" id="2730922"/>
    <lineage>
        <taxon>Bacteria</taxon>
        <taxon>Pseudomonadati</taxon>
        <taxon>Pseudomonadota</taxon>
        <taxon>Gammaproteobacteria</taxon>
        <taxon>Moraxellales</taxon>
        <taxon>Moraxellaceae</taxon>
        <taxon>Acinetobacter</taxon>
    </lineage>
</organism>
<evidence type="ECO:0000256" key="1">
    <source>
        <dbReference type="SAM" id="Phobius"/>
    </source>
</evidence>
<keyword evidence="1" id="KW-0472">Membrane</keyword>
<sequence length="37" mass="4518">MDIWKFLKSFNTTGTYLFISTVILFLMIIYFYIIHHS</sequence>
<reference evidence="2" key="1">
    <citation type="submission" date="2023-07" db="EMBL/GenBank/DDBJ databases">
        <title>Whole genome sequencing of environmental Acinetobacter calcoaceticus-baumannii complex from non-hospital environment.</title>
        <authorList>
            <person name="Wee S.K."/>
            <person name="Khoo E.Z.Y."/>
            <person name="Mohammad T.A.-H."/>
            <person name="Tan S.E.K."/>
            <person name="Yap E.P.H."/>
        </authorList>
    </citation>
    <scope>NUCLEOTIDE SEQUENCE</scope>
    <source>
        <strain evidence="2">PUMA0118</strain>
    </source>
</reference>
<comment type="caution">
    <text evidence="2">The sequence shown here is derived from an EMBL/GenBank/DDBJ whole genome shotgun (WGS) entry which is preliminary data.</text>
</comment>
<dbReference type="Proteomes" id="UP001175780">
    <property type="component" value="Unassembled WGS sequence"/>
</dbReference>
<protein>
    <submittedName>
        <fullName evidence="2">Uncharacterized protein</fullName>
    </submittedName>
</protein>
<dbReference type="EMBL" id="JAUPID010000010">
    <property type="protein sequence ID" value="MDO7361966.1"/>
    <property type="molecule type" value="Genomic_DNA"/>
</dbReference>
<keyword evidence="1" id="KW-0812">Transmembrane</keyword>
<keyword evidence="3" id="KW-1185">Reference proteome</keyword>
<proteinExistence type="predicted"/>
<feature type="transmembrane region" description="Helical" evidence="1">
    <location>
        <begin position="15"/>
        <end position="34"/>
    </location>
</feature>
<evidence type="ECO:0000313" key="3">
    <source>
        <dbReference type="Proteomes" id="UP001175780"/>
    </source>
</evidence>
<gene>
    <name evidence="2" type="ORF">Q5X34_09770</name>
</gene>
<name>A0ABT8ZB84_9GAMM</name>
<evidence type="ECO:0000313" key="2">
    <source>
        <dbReference type="EMBL" id="MDO7361966.1"/>
    </source>
</evidence>
<accession>A0ABT8ZB84</accession>